<dbReference type="InterPro" id="IPR013783">
    <property type="entry name" value="Ig-like_fold"/>
</dbReference>
<organism evidence="5 6">
    <name type="scientific">Arthrobacter subterraneus</name>
    <dbReference type="NCBI Taxonomy" id="335973"/>
    <lineage>
        <taxon>Bacteria</taxon>
        <taxon>Bacillati</taxon>
        <taxon>Actinomycetota</taxon>
        <taxon>Actinomycetes</taxon>
        <taxon>Micrococcales</taxon>
        <taxon>Micrococcaceae</taxon>
        <taxon>Arthrobacter</taxon>
    </lineage>
</organism>
<gene>
    <name evidence="5" type="ORF">SAMN04488693_12324</name>
</gene>
<dbReference type="SUPFAM" id="SSF49313">
    <property type="entry name" value="Cadherin-like"/>
    <property type="match status" value="2"/>
</dbReference>
<dbReference type="CDD" id="cd00063">
    <property type="entry name" value="FN3"/>
    <property type="match status" value="1"/>
</dbReference>
<evidence type="ECO:0000256" key="1">
    <source>
        <dbReference type="ARBA" id="ARBA00023295"/>
    </source>
</evidence>
<keyword evidence="1" id="KW-0378">Hydrolase</keyword>
<reference evidence="5 6" key="1">
    <citation type="submission" date="2016-10" db="EMBL/GenBank/DDBJ databases">
        <authorList>
            <person name="de Groot N.N."/>
        </authorList>
    </citation>
    <scope>NUCLEOTIDE SEQUENCE [LARGE SCALE GENOMIC DNA]</scope>
    <source>
        <strain evidence="5 6">NP_1H</strain>
    </source>
</reference>
<dbReference type="GO" id="GO:0000272">
    <property type="term" value="P:polysaccharide catabolic process"/>
    <property type="evidence" value="ECO:0007669"/>
    <property type="project" value="UniProtKB-KW"/>
</dbReference>
<feature type="domain" description="Fibronectin type-III" evidence="4">
    <location>
        <begin position="309"/>
        <end position="408"/>
    </location>
</feature>
<dbReference type="Proteomes" id="UP000199258">
    <property type="component" value="Unassembled WGS sequence"/>
</dbReference>
<dbReference type="Gene3D" id="2.60.40.10">
    <property type="entry name" value="Immunoglobulins"/>
    <property type="match status" value="3"/>
</dbReference>
<feature type="region of interest" description="Disordered" evidence="3">
    <location>
        <begin position="296"/>
        <end position="320"/>
    </location>
</feature>
<name>A0A1G8NE82_9MICC</name>
<dbReference type="Pfam" id="PF05345">
    <property type="entry name" value="He_PIG"/>
    <property type="match status" value="2"/>
</dbReference>
<dbReference type="OrthoDB" id="2702399at2"/>
<keyword evidence="2" id="KW-0624">Polysaccharide degradation</keyword>
<dbReference type="EMBL" id="FNDT01000023">
    <property type="protein sequence ID" value="SDI78569.1"/>
    <property type="molecule type" value="Genomic_DNA"/>
</dbReference>
<dbReference type="RefSeq" id="WP_090588064.1">
    <property type="nucleotide sequence ID" value="NZ_FNDT01000023.1"/>
</dbReference>
<proteinExistence type="predicted"/>
<evidence type="ECO:0000259" key="4">
    <source>
        <dbReference type="PROSITE" id="PS50853"/>
    </source>
</evidence>
<keyword evidence="2" id="KW-0119">Carbohydrate metabolism</keyword>
<keyword evidence="6" id="KW-1185">Reference proteome</keyword>
<dbReference type="SUPFAM" id="SSF49265">
    <property type="entry name" value="Fibronectin type III"/>
    <property type="match status" value="1"/>
</dbReference>
<feature type="region of interest" description="Disordered" evidence="3">
    <location>
        <begin position="111"/>
        <end position="130"/>
    </location>
</feature>
<dbReference type="GO" id="GO:0016798">
    <property type="term" value="F:hydrolase activity, acting on glycosyl bonds"/>
    <property type="evidence" value="ECO:0007669"/>
    <property type="project" value="UniProtKB-KW"/>
</dbReference>
<evidence type="ECO:0000256" key="3">
    <source>
        <dbReference type="SAM" id="MobiDB-lite"/>
    </source>
</evidence>
<dbReference type="InterPro" id="IPR036116">
    <property type="entry name" value="FN3_sf"/>
</dbReference>
<evidence type="ECO:0000313" key="5">
    <source>
        <dbReference type="EMBL" id="SDI78569.1"/>
    </source>
</evidence>
<evidence type="ECO:0000256" key="2">
    <source>
        <dbReference type="ARBA" id="ARBA00023326"/>
    </source>
</evidence>
<dbReference type="GO" id="GO:0005509">
    <property type="term" value="F:calcium ion binding"/>
    <property type="evidence" value="ECO:0007669"/>
    <property type="project" value="InterPro"/>
</dbReference>
<dbReference type="AlphaFoldDB" id="A0A1G8NE82"/>
<dbReference type="GO" id="GO:0016020">
    <property type="term" value="C:membrane"/>
    <property type="evidence" value="ECO:0007669"/>
    <property type="project" value="InterPro"/>
</dbReference>
<accession>A0A1G8NE82</accession>
<dbReference type="STRING" id="335973.SAMN04488693_12324"/>
<protein>
    <submittedName>
        <fullName evidence="5">Putative Ig domain-containing protein</fullName>
    </submittedName>
</protein>
<feature type="compositionally biased region" description="Polar residues" evidence="3">
    <location>
        <begin position="111"/>
        <end position="121"/>
    </location>
</feature>
<keyword evidence="1" id="KW-0326">Glycosidase</keyword>
<dbReference type="InterPro" id="IPR015919">
    <property type="entry name" value="Cadherin-like_sf"/>
</dbReference>
<dbReference type="PROSITE" id="PS50853">
    <property type="entry name" value="FN3"/>
    <property type="match status" value="1"/>
</dbReference>
<sequence length="542" mass="54312">METRRSSSTSEALRRRSAIVAALLLAFTFLIAGAESAAAAVTVSRAELSGSNLRIEGTALAGRDITVDGVVMGRSDSGGKFRVERSNYTPPSDCTVDVNDGSATPRTATLSGCTVTSQPPASSLAIDDRPLPSGNVGTDYNNFVTGSGGEGSIRWSIAAGALPAGLSLSDFAPSSGLISGRPTTIQTSTFTVRATDQAGNSATRQFTITINAARPLVITSSSTLPAGTVGAAYAVGVFADGGTTPYSWTRTAGTLPPGLALQASPGRIQGTPTTAGTFTFTLRVTDSAGQSATGTFSITINPPEQPPQLPASPTLASPAEGASVTTPFTISWNAVADPQGITAYNWQVSASSGFTSTAAVGTTAGDMTQATVSSNLANGTYFWRVQAVNPDGAGAYSAARSVTVTGTTNSPALSGVSVSPANVTGGNSSTGAVTITLPAPTGGTTVTLTNSEPTVANVPPSVTVPAGQTTAAFTVTTQPVTSNFTVVITATLGAESRFAFLSVAPAASPPAADTVSIQRADYTASKGTLGVEARSTNSSATH</sequence>
<evidence type="ECO:0000313" key="6">
    <source>
        <dbReference type="Proteomes" id="UP000199258"/>
    </source>
</evidence>
<dbReference type="InterPro" id="IPR003961">
    <property type="entry name" value="FN3_dom"/>
</dbReference>